<evidence type="ECO:0000313" key="2">
    <source>
        <dbReference type="EMBL" id="MCK9684469.1"/>
    </source>
</evidence>
<dbReference type="EMBL" id="JAJLJH010000001">
    <property type="protein sequence ID" value="MCK9684469.1"/>
    <property type="molecule type" value="Genomic_DNA"/>
</dbReference>
<evidence type="ECO:0000256" key="1">
    <source>
        <dbReference type="SAM" id="MobiDB-lite"/>
    </source>
</evidence>
<dbReference type="RefSeq" id="WP_275680497.1">
    <property type="nucleotide sequence ID" value="NZ_JAJLJH010000001.1"/>
</dbReference>
<accession>A0A9X2C096</accession>
<sequence>MRDWATTRRRRWSASRIAAAIALHALVLAALRLAIDRVEMPRAVDRATTLLTVVLHEVPPPLHALPLPVPARLQPPARASRAPRARPRETEPPAIALPAPAEPTATAVAPPASAPQPDLRFLDGAATRQAIRDAAHGQTLASLGNAITSTGQTSSERLAKDVEAAHKADCMKDAGGMGLLALPVILAAEAMGKCAHKL</sequence>
<feature type="region of interest" description="Disordered" evidence="1">
    <location>
        <begin position="66"/>
        <end position="97"/>
    </location>
</feature>
<evidence type="ECO:0000313" key="3">
    <source>
        <dbReference type="Proteomes" id="UP001139353"/>
    </source>
</evidence>
<comment type="caution">
    <text evidence="2">The sequence shown here is derived from an EMBL/GenBank/DDBJ whole genome shotgun (WGS) entry which is preliminary data.</text>
</comment>
<organism evidence="2 3">
    <name type="scientific">Scleromatobacter humisilvae</name>
    <dbReference type="NCBI Taxonomy" id="2897159"/>
    <lineage>
        <taxon>Bacteria</taxon>
        <taxon>Pseudomonadati</taxon>
        <taxon>Pseudomonadota</taxon>
        <taxon>Betaproteobacteria</taxon>
        <taxon>Burkholderiales</taxon>
        <taxon>Sphaerotilaceae</taxon>
        <taxon>Scleromatobacter</taxon>
    </lineage>
</organism>
<keyword evidence="3" id="KW-1185">Reference proteome</keyword>
<dbReference type="AlphaFoldDB" id="A0A9X2C096"/>
<reference evidence="2" key="1">
    <citation type="submission" date="2021-11" db="EMBL/GenBank/DDBJ databases">
        <title>BS-T2-15 a new species belonging to the Comamonadaceae family isolated from the soil of a French oak forest.</title>
        <authorList>
            <person name="Mieszkin S."/>
            <person name="Alain K."/>
        </authorList>
    </citation>
    <scope>NUCLEOTIDE SEQUENCE</scope>
    <source>
        <strain evidence="2">BS-T2-15</strain>
    </source>
</reference>
<gene>
    <name evidence="2" type="ORF">LPC04_01960</name>
</gene>
<protein>
    <submittedName>
        <fullName evidence="2">Uncharacterized protein</fullName>
    </submittedName>
</protein>
<dbReference type="Proteomes" id="UP001139353">
    <property type="component" value="Unassembled WGS sequence"/>
</dbReference>
<proteinExistence type="predicted"/>
<feature type="compositionally biased region" description="Low complexity" evidence="1">
    <location>
        <begin position="70"/>
        <end position="82"/>
    </location>
</feature>
<name>A0A9X2C096_9BURK</name>